<proteinExistence type="predicted"/>
<feature type="region of interest" description="Disordered" evidence="1">
    <location>
        <begin position="219"/>
        <end position="250"/>
    </location>
</feature>
<accession>A0A8H5ARI8</accession>
<evidence type="ECO:0000313" key="3">
    <source>
        <dbReference type="Proteomes" id="UP000567179"/>
    </source>
</evidence>
<evidence type="ECO:0000256" key="1">
    <source>
        <dbReference type="SAM" id="MobiDB-lite"/>
    </source>
</evidence>
<keyword evidence="3" id="KW-1185">Reference proteome</keyword>
<name>A0A8H5ARI8_9AGAR</name>
<reference evidence="2 3" key="1">
    <citation type="journal article" date="2020" name="ISME J.">
        <title>Uncovering the hidden diversity of litter-decomposition mechanisms in mushroom-forming fungi.</title>
        <authorList>
            <person name="Floudas D."/>
            <person name="Bentzer J."/>
            <person name="Ahren D."/>
            <person name="Johansson T."/>
            <person name="Persson P."/>
            <person name="Tunlid A."/>
        </authorList>
    </citation>
    <scope>NUCLEOTIDE SEQUENCE [LARGE SCALE GENOMIC DNA]</scope>
    <source>
        <strain evidence="2 3">CBS 101986</strain>
    </source>
</reference>
<sequence>MPSPCHHPLTNITIKAIHDDNDDVEIDANWLPVLVFDLPAHVAISFMELDLQQGLAQTLFNHITAPALRSIQYYGLELFSDIPIGTMITIIQRSSRNIYDLPHTEADDVGAALLPLLHAMPSLRMRELSLDDAVSIKPLSLSLLLANGLQRPDLPTLFLPQFRKLQCPVHPPFNWMLLPGIYIPTNRNGSQIGDPDFRFSEMGIRWARQRLSGDLTLRSNSEGAVDEDGYVSSNVDGDQAANSGRDSGES</sequence>
<dbReference type="EMBL" id="JAACJJ010000059">
    <property type="protein sequence ID" value="KAF5309540.1"/>
    <property type="molecule type" value="Genomic_DNA"/>
</dbReference>
<dbReference type="Proteomes" id="UP000567179">
    <property type="component" value="Unassembled WGS sequence"/>
</dbReference>
<evidence type="ECO:0000313" key="2">
    <source>
        <dbReference type="EMBL" id="KAF5309540.1"/>
    </source>
</evidence>
<dbReference type="AlphaFoldDB" id="A0A8H5ARI8"/>
<feature type="compositionally biased region" description="Polar residues" evidence="1">
    <location>
        <begin position="231"/>
        <end position="250"/>
    </location>
</feature>
<organism evidence="2 3">
    <name type="scientific">Psilocybe cf. subviscida</name>
    <dbReference type="NCBI Taxonomy" id="2480587"/>
    <lineage>
        <taxon>Eukaryota</taxon>
        <taxon>Fungi</taxon>
        <taxon>Dikarya</taxon>
        <taxon>Basidiomycota</taxon>
        <taxon>Agaricomycotina</taxon>
        <taxon>Agaricomycetes</taxon>
        <taxon>Agaricomycetidae</taxon>
        <taxon>Agaricales</taxon>
        <taxon>Agaricineae</taxon>
        <taxon>Strophariaceae</taxon>
        <taxon>Psilocybe</taxon>
    </lineage>
</organism>
<comment type="caution">
    <text evidence="2">The sequence shown here is derived from an EMBL/GenBank/DDBJ whole genome shotgun (WGS) entry which is preliminary data.</text>
</comment>
<protein>
    <submittedName>
        <fullName evidence="2">Uncharacterized protein</fullName>
    </submittedName>
</protein>
<gene>
    <name evidence="2" type="ORF">D9619_012328</name>
</gene>